<dbReference type="RefSeq" id="WP_109775285.1">
    <property type="nucleotide sequence ID" value="NZ_QGDQ01000019.1"/>
</dbReference>
<keyword evidence="8" id="KW-0969">Cilium</keyword>
<dbReference type="InterPro" id="IPR020013">
    <property type="entry name" value="Flagellar_FlgE/F/G"/>
</dbReference>
<evidence type="ECO:0000259" key="7">
    <source>
        <dbReference type="Pfam" id="PF22692"/>
    </source>
</evidence>
<name>A0A316AR75_9ACTN</name>
<dbReference type="InterPro" id="IPR012836">
    <property type="entry name" value="FlgF"/>
</dbReference>
<gene>
    <name evidence="8" type="ORF">BXY45_11982</name>
</gene>
<dbReference type="InterPro" id="IPR010930">
    <property type="entry name" value="Flg_bb/hook_C_dom"/>
</dbReference>
<protein>
    <submittedName>
        <fullName evidence="8">Flagellar hook protein FlgE</fullName>
    </submittedName>
</protein>
<reference evidence="8 9" key="1">
    <citation type="submission" date="2018-03" db="EMBL/GenBank/DDBJ databases">
        <title>Genomic Encyclopedia of Archaeal and Bacterial Type Strains, Phase II (KMG-II): from individual species to whole genera.</title>
        <authorList>
            <person name="Goeker M."/>
        </authorList>
    </citation>
    <scope>NUCLEOTIDE SEQUENCE [LARGE SCALE GENOMIC DNA]</scope>
    <source>
        <strain evidence="8 9">DSM 44889</strain>
    </source>
</reference>
<organism evidence="8 9">
    <name type="scientific">Quadrisphaera granulorum</name>
    <dbReference type="NCBI Taxonomy" id="317664"/>
    <lineage>
        <taxon>Bacteria</taxon>
        <taxon>Bacillati</taxon>
        <taxon>Actinomycetota</taxon>
        <taxon>Actinomycetes</taxon>
        <taxon>Kineosporiales</taxon>
        <taxon>Kineosporiaceae</taxon>
        <taxon>Quadrisphaera</taxon>
    </lineage>
</organism>
<evidence type="ECO:0000313" key="9">
    <source>
        <dbReference type="Proteomes" id="UP000245469"/>
    </source>
</evidence>
<evidence type="ECO:0000259" key="6">
    <source>
        <dbReference type="Pfam" id="PF06429"/>
    </source>
</evidence>
<dbReference type="SUPFAM" id="SSF117143">
    <property type="entry name" value="Flagellar hook protein flgE"/>
    <property type="match status" value="1"/>
</dbReference>
<dbReference type="Proteomes" id="UP000245469">
    <property type="component" value="Unassembled WGS sequence"/>
</dbReference>
<dbReference type="NCBIfam" id="TIGR02490">
    <property type="entry name" value="flgF"/>
    <property type="match status" value="1"/>
</dbReference>
<dbReference type="NCBIfam" id="TIGR03506">
    <property type="entry name" value="FlgEFG_subfam"/>
    <property type="match status" value="1"/>
</dbReference>
<dbReference type="GO" id="GO:0005829">
    <property type="term" value="C:cytosol"/>
    <property type="evidence" value="ECO:0007669"/>
    <property type="project" value="TreeGrafter"/>
</dbReference>
<dbReference type="InterPro" id="IPR037925">
    <property type="entry name" value="FlgE/F/G-like"/>
</dbReference>
<feature type="domain" description="Flagellar basal-body/hook protein C-terminal" evidence="6">
    <location>
        <begin position="395"/>
        <end position="437"/>
    </location>
</feature>
<evidence type="ECO:0000313" key="8">
    <source>
        <dbReference type="EMBL" id="PWJ52587.1"/>
    </source>
</evidence>
<dbReference type="InterPro" id="IPR001444">
    <property type="entry name" value="Flag_bb_rod_N"/>
</dbReference>
<dbReference type="AlphaFoldDB" id="A0A316AR75"/>
<feature type="domain" description="Flagellar basal body rod protein N-terminal" evidence="5">
    <location>
        <begin position="5"/>
        <end position="35"/>
    </location>
</feature>
<dbReference type="GO" id="GO:0009424">
    <property type="term" value="C:bacterial-type flagellum hook"/>
    <property type="evidence" value="ECO:0007669"/>
    <property type="project" value="TreeGrafter"/>
</dbReference>
<comment type="subcellular location">
    <subcellularLocation>
        <location evidence="1 4">Bacterial flagellum basal body</location>
    </subcellularLocation>
</comment>
<evidence type="ECO:0000256" key="2">
    <source>
        <dbReference type="ARBA" id="ARBA00009677"/>
    </source>
</evidence>
<dbReference type="OrthoDB" id="9804559at2"/>
<dbReference type="EMBL" id="QGDQ01000019">
    <property type="protein sequence ID" value="PWJ52587.1"/>
    <property type="molecule type" value="Genomic_DNA"/>
</dbReference>
<dbReference type="GO" id="GO:0030694">
    <property type="term" value="C:bacterial-type flagellum basal body, rod"/>
    <property type="evidence" value="ECO:0007669"/>
    <property type="project" value="InterPro"/>
</dbReference>
<comment type="caution">
    <text evidence="8">The sequence shown here is derived from an EMBL/GenBank/DDBJ whole genome shotgun (WGS) entry which is preliminary data.</text>
</comment>
<dbReference type="PANTHER" id="PTHR30435:SF1">
    <property type="entry name" value="FLAGELLAR HOOK PROTEIN FLGE"/>
    <property type="match status" value="1"/>
</dbReference>
<dbReference type="InterPro" id="IPR053967">
    <property type="entry name" value="LlgE_F_G-like_D1"/>
</dbReference>
<keyword evidence="8" id="KW-0966">Cell projection</keyword>
<evidence type="ECO:0000256" key="4">
    <source>
        <dbReference type="RuleBase" id="RU362116"/>
    </source>
</evidence>
<sequence length="441" mass="44634">MLRSLYAGISGLRSQQTLMDVTGNNIANVNTTAFKTSTTQFQDTLSQVVAAAGRATTGDGGTNPAQIGLGVRVAGITTNFTQGAAQLTGKSTDMMIQGDGFFVVNKGNEQMYTRAGAFSFDALGQLVTTDGAILQGWKANADGSTPTNGATSNMTIPAGTLLPPAKTTTWTLGNNFADDAPVNAGAVTNISTLTAGSYVGPVKAPTTYDTLGVPADAQVTFVHSVGGASPDEWKMFWTAPGTGALTDSGAVIKFNADGTPNLTGSVLTTTAASVSTPAIPVGLKLTIANTTGYAGTNVQKNSSGVVVSSNSTAAITSQDGSPAGSISAFSLGADGTITGTFDNGFKKILGKVALASFSNPSGLTKQGNSLYSETTNSGVAQVGAANAAGRGALAGGTLEMSNVDLSQEFTNLIVAQRGFQANSRVITASDEMLQELGNMKR</sequence>
<proteinExistence type="inferred from homology"/>
<evidence type="ECO:0000259" key="5">
    <source>
        <dbReference type="Pfam" id="PF00460"/>
    </source>
</evidence>
<dbReference type="PANTHER" id="PTHR30435">
    <property type="entry name" value="FLAGELLAR PROTEIN"/>
    <property type="match status" value="1"/>
</dbReference>
<comment type="similarity">
    <text evidence="2 4">Belongs to the flagella basal body rod proteins family.</text>
</comment>
<dbReference type="Pfam" id="PF00460">
    <property type="entry name" value="Flg_bb_rod"/>
    <property type="match status" value="1"/>
</dbReference>
<accession>A0A316AR75</accession>
<evidence type="ECO:0000256" key="1">
    <source>
        <dbReference type="ARBA" id="ARBA00004117"/>
    </source>
</evidence>
<keyword evidence="8" id="KW-0282">Flagellum</keyword>
<evidence type="ECO:0000256" key="3">
    <source>
        <dbReference type="ARBA" id="ARBA00023143"/>
    </source>
</evidence>
<keyword evidence="9" id="KW-1185">Reference proteome</keyword>
<dbReference type="GO" id="GO:0071978">
    <property type="term" value="P:bacterial-type flagellum-dependent swarming motility"/>
    <property type="evidence" value="ECO:0007669"/>
    <property type="project" value="TreeGrafter"/>
</dbReference>
<dbReference type="Pfam" id="PF06429">
    <property type="entry name" value="Flg_bbr_C"/>
    <property type="match status" value="1"/>
</dbReference>
<dbReference type="Pfam" id="PF22692">
    <property type="entry name" value="LlgE_F_G_D1"/>
    <property type="match status" value="1"/>
</dbReference>
<keyword evidence="3 4" id="KW-0975">Bacterial flagellum</keyword>
<feature type="domain" description="Flagellar hook protein FlgE/F/G-like D1" evidence="7">
    <location>
        <begin position="95"/>
        <end position="159"/>
    </location>
</feature>